<name>A0A016TGA1_9BILA</name>
<evidence type="ECO:0000313" key="2">
    <source>
        <dbReference type="EMBL" id="EYC01712.1"/>
    </source>
</evidence>
<keyword evidence="3" id="KW-1185">Reference proteome</keyword>
<keyword evidence="1" id="KW-0472">Membrane</keyword>
<proteinExistence type="predicted"/>
<evidence type="ECO:0000313" key="3">
    <source>
        <dbReference type="Proteomes" id="UP000024635"/>
    </source>
</evidence>
<sequence>MKSSMIRTSGCRETVKRATELRLRCRRLAPILHHIDARASVARIRFKLPLSREKIELKIMTYNKKLVCVVWCGVVWCGVILITRKD</sequence>
<dbReference type="Proteomes" id="UP000024635">
    <property type="component" value="Unassembled WGS sequence"/>
</dbReference>
<gene>
    <name evidence="2" type="primary">Acey_s0105.g3699</name>
    <name evidence="2" type="ORF">Y032_0105g3699</name>
</gene>
<reference evidence="3" key="1">
    <citation type="journal article" date="2015" name="Nat. Genet.">
        <title>The genome and transcriptome of the zoonotic hookworm Ancylostoma ceylanicum identify infection-specific gene families.</title>
        <authorList>
            <person name="Schwarz E.M."/>
            <person name="Hu Y."/>
            <person name="Antoshechkin I."/>
            <person name="Miller M.M."/>
            <person name="Sternberg P.W."/>
            <person name="Aroian R.V."/>
        </authorList>
    </citation>
    <scope>NUCLEOTIDE SEQUENCE</scope>
    <source>
        <strain evidence="3">HY135</strain>
    </source>
</reference>
<dbReference type="AlphaFoldDB" id="A0A016TGA1"/>
<keyword evidence="1" id="KW-1133">Transmembrane helix</keyword>
<keyword evidence="1" id="KW-0812">Transmembrane</keyword>
<feature type="transmembrane region" description="Helical" evidence="1">
    <location>
        <begin position="66"/>
        <end position="83"/>
    </location>
</feature>
<comment type="caution">
    <text evidence="2">The sequence shown here is derived from an EMBL/GenBank/DDBJ whole genome shotgun (WGS) entry which is preliminary data.</text>
</comment>
<accession>A0A016TGA1</accession>
<protein>
    <submittedName>
        <fullName evidence="2">Uncharacterized protein</fullName>
    </submittedName>
</protein>
<dbReference type="EMBL" id="JARK01001441">
    <property type="protein sequence ID" value="EYC01712.1"/>
    <property type="molecule type" value="Genomic_DNA"/>
</dbReference>
<evidence type="ECO:0000256" key="1">
    <source>
        <dbReference type="SAM" id="Phobius"/>
    </source>
</evidence>
<organism evidence="2 3">
    <name type="scientific">Ancylostoma ceylanicum</name>
    <dbReference type="NCBI Taxonomy" id="53326"/>
    <lineage>
        <taxon>Eukaryota</taxon>
        <taxon>Metazoa</taxon>
        <taxon>Ecdysozoa</taxon>
        <taxon>Nematoda</taxon>
        <taxon>Chromadorea</taxon>
        <taxon>Rhabditida</taxon>
        <taxon>Rhabditina</taxon>
        <taxon>Rhabditomorpha</taxon>
        <taxon>Strongyloidea</taxon>
        <taxon>Ancylostomatidae</taxon>
        <taxon>Ancylostomatinae</taxon>
        <taxon>Ancylostoma</taxon>
    </lineage>
</organism>